<dbReference type="EMBL" id="JALZ01000023">
    <property type="protein sequence ID" value="ETX13539.1"/>
    <property type="molecule type" value="Genomic_DNA"/>
</dbReference>
<sequence>MSRRGFFSTCVGWPEALHAAKDWLDERAEPITRQTFLRLVDRADMTRVERELGYGPRLQMASDPYVSYYREPHSGIPYFVWSAIEHVFAERAEIEALDRHAREDEMRAEAGLLVIDRLGLMAGSPPSDPDYDGDLEDEAIDRLITHDGALVVTFDARDATLPPYLSLTRERALAHAARAGAVRVWCGDGAPPEAWTGHPERVDPENLRAFVEGLGLGLEVDFLSPQHQSELVPSA</sequence>
<keyword evidence="2" id="KW-1185">Reference proteome</keyword>
<dbReference type="AlphaFoldDB" id="X7EBS7"/>
<evidence type="ECO:0000313" key="1">
    <source>
        <dbReference type="EMBL" id="ETX13539.1"/>
    </source>
</evidence>
<organism evidence="1 2">
    <name type="scientific">Roseivivax halodurans JCM 10272</name>
    <dbReference type="NCBI Taxonomy" id="1449350"/>
    <lineage>
        <taxon>Bacteria</taxon>
        <taxon>Pseudomonadati</taxon>
        <taxon>Pseudomonadota</taxon>
        <taxon>Alphaproteobacteria</taxon>
        <taxon>Rhodobacterales</taxon>
        <taxon>Roseobacteraceae</taxon>
        <taxon>Roseivivax</taxon>
    </lineage>
</organism>
<dbReference type="STRING" id="1449350.OCH239_09680"/>
<name>X7EBS7_9RHOB</name>
<protein>
    <submittedName>
        <fullName evidence="1">Uncharacterized protein</fullName>
    </submittedName>
</protein>
<dbReference type="RefSeq" id="WP_037264831.1">
    <property type="nucleotide sequence ID" value="NZ_JALZ01000023.1"/>
</dbReference>
<gene>
    <name evidence="1" type="ORF">OCH239_09680</name>
</gene>
<accession>X7EBS7</accession>
<evidence type="ECO:0000313" key="2">
    <source>
        <dbReference type="Proteomes" id="UP000022447"/>
    </source>
</evidence>
<comment type="caution">
    <text evidence="1">The sequence shown here is derived from an EMBL/GenBank/DDBJ whole genome shotgun (WGS) entry which is preliminary data.</text>
</comment>
<proteinExistence type="predicted"/>
<reference evidence="1 2" key="1">
    <citation type="submission" date="2014-01" db="EMBL/GenBank/DDBJ databases">
        <title>Roseivivax halodurans JCM 10272 Genome Sequencing.</title>
        <authorList>
            <person name="Lai Q."/>
            <person name="Li G."/>
            <person name="Shao Z."/>
        </authorList>
    </citation>
    <scope>NUCLEOTIDE SEQUENCE [LARGE SCALE GENOMIC DNA]</scope>
    <source>
        <strain evidence="1 2">JCM 10272</strain>
    </source>
</reference>
<dbReference type="Proteomes" id="UP000022447">
    <property type="component" value="Unassembled WGS sequence"/>
</dbReference>